<dbReference type="Pfam" id="PF00733">
    <property type="entry name" value="Asn_synthase"/>
    <property type="match status" value="1"/>
</dbReference>
<dbReference type="SUPFAM" id="SSF56235">
    <property type="entry name" value="N-terminal nucleophile aminohydrolases (Ntn hydrolases)"/>
    <property type="match status" value="1"/>
</dbReference>
<dbReference type="Proteomes" id="UP000494245">
    <property type="component" value="Unassembled WGS sequence"/>
</dbReference>
<evidence type="ECO:0000256" key="2">
    <source>
        <dbReference type="ARBA" id="ARBA00012737"/>
    </source>
</evidence>
<comment type="catalytic activity">
    <reaction evidence="3">
        <text>L-aspartate + L-glutamine + ATP + H2O = L-asparagine + L-glutamate + AMP + diphosphate + H(+)</text>
        <dbReference type="Rhea" id="RHEA:12228"/>
        <dbReference type="ChEBI" id="CHEBI:15377"/>
        <dbReference type="ChEBI" id="CHEBI:15378"/>
        <dbReference type="ChEBI" id="CHEBI:29985"/>
        <dbReference type="ChEBI" id="CHEBI:29991"/>
        <dbReference type="ChEBI" id="CHEBI:30616"/>
        <dbReference type="ChEBI" id="CHEBI:33019"/>
        <dbReference type="ChEBI" id="CHEBI:58048"/>
        <dbReference type="ChEBI" id="CHEBI:58359"/>
        <dbReference type="ChEBI" id="CHEBI:456215"/>
        <dbReference type="EC" id="6.3.5.4"/>
    </reaction>
</comment>
<evidence type="ECO:0000313" key="6">
    <source>
        <dbReference type="Proteomes" id="UP000494245"/>
    </source>
</evidence>
<dbReference type="Gene3D" id="3.40.50.620">
    <property type="entry name" value="HUPs"/>
    <property type="match status" value="1"/>
</dbReference>
<organism evidence="5 6">
    <name type="scientific">Fundidesulfovibrio magnetotacticus</name>
    <dbReference type="NCBI Taxonomy" id="2730080"/>
    <lineage>
        <taxon>Bacteria</taxon>
        <taxon>Pseudomonadati</taxon>
        <taxon>Thermodesulfobacteriota</taxon>
        <taxon>Desulfovibrionia</taxon>
        <taxon>Desulfovibrionales</taxon>
        <taxon>Desulfovibrionaceae</taxon>
        <taxon>Fundidesulfovibrio</taxon>
    </lineage>
</organism>
<dbReference type="EMBL" id="BLTE01000012">
    <property type="protein sequence ID" value="GFK94825.1"/>
    <property type="molecule type" value="Genomic_DNA"/>
</dbReference>
<dbReference type="PANTHER" id="PTHR43284">
    <property type="entry name" value="ASPARAGINE SYNTHETASE (GLUTAMINE-HYDROLYZING)"/>
    <property type="match status" value="1"/>
</dbReference>
<dbReference type="PANTHER" id="PTHR43284:SF1">
    <property type="entry name" value="ASPARAGINE SYNTHETASE"/>
    <property type="match status" value="1"/>
</dbReference>
<evidence type="ECO:0000259" key="4">
    <source>
        <dbReference type="Pfam" id="PF00733"/>
    </source>
</evidence>
<comment type="pathway">
    <text evidence="1">Amino-acid biosynthesis; L-asparagine biosynthesis; L-asparagine from L-aspartate (L-Gln route): step 1/1.</text>
</comment>
<dbReference type="GO" id="GO:0006529">
    <property type="term" value="P:asparagine biosynthetic process"/>
    <property type="evidence" value="ECO:0007669"/>
    <property type="project" value="InterPro"/>
</dbReference>
<dbReference type="InterPro" id="IPR014729">
    <property type="entry name" value="Rossmann-like_a/b/a_fold"/>
</dbReference>
<keyword evidence="6" id="KW-1185">Reference proteome</keyword>
<accession>A0A6V8M305</accession>
<reference evidence="5 6" key="1">
    <citation type="submission" date="2020-04" db="EMBL/GenBank/DDBJ databases">
        <authorList>
            <consortium name="Desulfovibrio sp. FSS-1 genome sequencing consortium"/>
            <person name="Shimoshige H."/>
            <person name="Kobayashi H."/>
            <person name="Maekawa T."/>
        </authorList>
    </citation>
    <scope>NUCLEOTIDE SEQUENCE [LARGE SCALE GENOMIC DNA]</scope>
    <source>
        <strain evidence="5 6">SIID29052-01</strain>
    </source>
</reference>
<proteinExistence type="predicted"/>
<sequence length="609" mass="68787">MTAPQTVRVDLPSFLVETGMPGPAPCEPWAFLAGNPVFLRHARFRPAPFLAERDGVKLCILGSPALGDVIDVQGVAQRLPQGLDDPAFLRSLDGEFLLLAVDEKRGTLTAVSNRFCSPPLFYHQEGSRFAASFAFDDLWRRLGSLGLARVRQDTLHHLLAYKRVFGEGTHEASTRIIPPAAVLRFDGRRVSVERYYRPDYTRKTQAPLHHCAGQLAELIKAAIRRKTSDGARPALFLSGGMDTRTILAAFADMGRPPACFTINQFPNREVQVARKLAETVGAPHTFLPFFPDHYRSVFDKALRLTGALQHPMCMFLGFADQVSSHADVAFHGHGFDYFFQGMYLPAVFPLKPRGHTLYYRYLRRLQGDVTDFFIRNISYRIGELDSSGIVRARHAPELADALRAEVSRTAAEAAEICSSPYDVLEYLTFYNLARHYTFADHWGLNTLLPQRAVSFDNALFDFQQTMPPKHRFDGRLMRACLTGINPKLARIISANHTFPANACCLRLTGYQLRDYVLRKLRLKKTWEDEEAQRMGLPQSRALAQDLRPWVEDVARSERLASVEFLDMDRVRSYVRNFLADPKGPGQLMMSLISIDRLLARLDEPQEQDA</sequence>
<dbReference type="GO" id="GO:0004066">
    <property type="term" value="F:asparagine synthase (glutamine-hydrolyzing) activity"/>
    <property type="evidence" value="ECO:0007669"/>
    <property type="project" value="UniProtKB-EC"/>
</dbReference>
<evidence type="ECO:0000256" key="1">
    <source>
        <dbReference type="ARBA" id="ARBA00005187"/>
    </source>
</evidence>
<evidence type="ECO:0000313" key="5">
    <source>
        <dbReference type="EMBL" id="GFK94825.1"/>
    </source>
</evidence>
<dbReference type="RefSeq" id="WP_173085271.1">
    <property type="nucleotide sequence ID" value="NZ_BLTE01000012.1"/>
</dbReference>
<name>A0A6V8M305_9BACT</name>
<dbReference type="InterPro" id="IPR029055">
    <property type="entry name" value="Ntn_hydrolases_N"/>
</dbReference>
<reference evidence="5 6" key="2">
    <citation type="submission" date="2020-05" db="EMBL/GenBank/DDBJ databases">
        <title>Draft genome sequence of Desulfovibrio sp. strainFSS-1.</title>
        <authorList>
            <person name="Shimoshige H."/>
            <person name="Kobayashi H."/>
            <person name="Maekawa T."/>
        </authorList>
    </citation>
    <scope>NUCLEOTIDE SEQUENCE [LARGE SCALE GENOMIC DNA]</scope>
    <source>
        <strain evidence="5 6">SIID29052-01</strain>
    </source>
</reference>
<dbReference type="AlphaFoldDB" id="A0A6V8M305"/>
<gene>
    <name evidence="5" type="primary">asnO</name>
    <name evidence="5" type="ORF">NNJEOMEG_02673</name>
</gene>
<dbReference type="InterPro" id="IPR051786">
    <property type="entry name" value="ASN_synthetase/amidase"/>
</dbReference>
<evidence type="ECO:0000256" key="3">
    <source>
        <dbReference type="ARBA" id="ARBA00048741"/>
    </source>
</evidence>
<protein>
    <recommendedName>
        <fullName evidence="2">asparagine synthase (glutamine-hydrolyzing)</fullName>
        <ecNumber evidence="2">6.3.5.4</ecNumber>
    </recommendedName>
</protein>
<feature type="domain" description="Asparagine synthetase" evidence="4">
    <location>
        <begin position="215"/>
        <end position="582"/>
    </location>
</feature>
<dbReference type="SUPFAM" id="SSF52402">
    <property type="entry name" value="Adenine nucleotide alpha hydrolases-like"/>
    <property type="match status" value="1"/>
</dbReference>
<dbReference type="InterPro" id="IPR001962">
    <property type="entry name" value="Asn_synthase"/>
</dbReference>
<comment type="caution">
    <text evidence="5">The sequence shown here is derived from an EMBL/GenBank/DDBJ whole genome shotgun (WGS) entry which is preliminary data.</text>
</comment>
<dbReference type="EC" id="6.3.5.4" evidence="2"/>
<keyword evidence="5" id="KW-0436">Ligase</keyword>